<gene>
    <name evidence="1" type="ORF">TWF718_008651</name>
</gene>
<accession>A0AAN8RGD6</accession>
<evidence type="ECO:0000313" key="1">
    <source>
        <dbReference type="EMBL" id="KAK6339229.1"/>
    </source>
</evidence>
<comment type="caution">
    <text evidence="1">The sequence shown here is derived from an EMBL/GenBank/DDBJ whole genome shotgun (WGS) entry which is preliminary data.</text>
</comment>
<organism evidence="1 2">
    <name type="scientific">Orbilia javanica</name>
    <dbReference type="NCBI Taxonomy" id="47235"/>
    <lineage>
        <taxon>Eukaryota</taxon>
        <taxon>Fungi</taxon>
        <taxon>Dikarya</taxon>
        <taxon>Ascomycota</taxon>
        <taxon>Pezizomycotina</taxon>
        <taxon>Orbiliomycetes</taxon>
        <taxon>Orbiliales</taxon>
        <taxon>Orbiliaceae</taxon>
        <taxon>Orbilia</taxon>
    </lineage>
</organism>
<dbReference type="EMBL" id="JAVHNR010000006">
    <property type="protein sequence ID" value="KAK6339229.1"/>
    <property type="molecule type" value="Genomic_DNA"/>
</dbReference>
<dbReference type="Proteomes" id="UP001313282">
    <property type="component" value="Unassembled WGS sequence"/>
</dbReference>
<keyword evidence="2" id="KW-1185">Reference proteome</keyword>
<name>A0AAN8RGD6_9PEZI</name>
<dbReference type="AlphaFoldDB" id="A0AAN8RGD6"/>
<protein>
    <submittedName>
        <fullName evidence="1">Uncharacterized protein</fullName>
    </submittedName>
</protein>
<reference evidence="1 2" key="1">
    <citation type="submission" date="2019-10" db="EMBL/GenBank/DDBJ databases">
        <authorList>
            <person name="Palmer J.M."/>
        </authorList>
    </citation>
    <scope>NUCLEOTIDE SEQUENCE [LARGE SCALE GENOMIC DNA]</scope>
    <source>
        <strain evidence="1 2">TWF718</strain>
    </source>
</reference>
<evidence type="ECO:0000313" key="2">
    <source>
        <dbReference type="Proteomes" id="UP001313282"/>
    </source>
</evidence>
<proteinExistence type="predicted"/>
<sequence length="53" mass="5408">MSNRQSIPSGSKITARTHVGLFALGGTTADSAEAAAAAPTLWLNMGVAVFCEE</sequence>